<sequence>MMREYTTDVFLVGSGPAAATYARVLLDSTTTQKLWMAEMGSAESPVLGENLKNGPYFQRNIAAFQHYILGHLHSLAPPDSDLPGAAGTYSVGGMATHWTCATPRPHRDELPDTYSDVEWDRLYTKAEKLIGTNHHPFDDLISQQIIHRALATDPETKGRVVKGLPLAVKVSKKSIPHLRWSGTDTIMQEQFYNERLTLKSNTHVRRLVHKNGKVSHAVCHDLLTGEDYIVKAKAFIIGGGATLTPQLMFASGIGNDNVGRYLSDHPTAFCQIVLADRHLDWARKNSAFDEALAEHRREHPSDAVPIPLSEPEPQLYTPYTSEYPWHTQIHRESFHYGNVSSSMDQRRIIHLRWYTKQDPRPENRVVFDSKLDVWGMPQPIFKVSFSADDIARNERSMEDMKRFARALGDYLPGVEPHWRPYGQALHVTSTTRIGSDPTTSVLDPSSRVHGFENCWVGGNNVLPVANSVNPTLTSMAFAIKGAEELLTFGPGDKIAWQPK</sequence>
<evidence type="ECO:0000256" key="3">
    <source>
        <dbReference type="ARBA" id="ARBA00022630"/>
    </source>
</evidence>
<dbReference type="OrthoDB" id="269227at2759"/>
<keyword evidence="4" id="KW-0274">FAD</keyword>
<evidence type="ECO:0000313" key="7">
    <source>
        <dbReference type="EMBL" id="ORY40899.1"/>
    </source>
</evidence>
<dbReference type="InterPro" id="IPR036188">
    <property type="entry name" value="FAD/NAD-bd_sf"/>
</dbReference>
<dbReference type="Pfam" id="PF00732">
    <property type="entry name" value="GMC_oxred_N"/>
    <property type="match status" value="1"/>
</dbReference>
<reference evidence="7 8" key="1">
    <citation type="submission" date="2016-07" db="EMBL/GenBank/DDBJ databases">
        <title>Pervasive Adenine N6-methylation of Active Genes in Fungi.</title>
        <authorList>
            <consortium name="DOE Joint Genome Institute"/>
            <person name="Mondo S.J."/>
            <person name="Dannebaum R.O."/>
            <person name="Kuo R.C."/>
            <person name="Labutti K."/>
            <person name="Haridas S."/>
            <person name="Kuo A."/>
            <person name="Salamov A."/>
            <person name="Ahrendt S.R."/>
            <person name="Lipzen A."/>
            <person name="Sullivan W."/>
            <person name="Andreopoulos W.B."/>
            <person name="Clum A."/>
            <person name="Lindquist E."/>
            <person name="Daum C."/>
            <person name="Ramamoorthy G.K."/>
            <person name="Gryganskyi A."/>
            <person name="Culley D."/>
            <person name="Magnuson J.K."/>
            <person name="James T.Y."/>
            <person name="O'Malley M.A."/>
            <person name="Stajich J.E."/>
            <person name="Spatafora J.W."/>
            <person name="Visel A."/>
            <person name="Grigoriev I.V."/>
        </authorList>
    </citation>
    <scope>NUCLEOTIDE SEQUENCE [LARGE SCALE GENOMIC DNA]</scope>
    <source>
        <strain evidence="7 8">62-1032</strain>
    </source>
</reference>
<comment type="caution">
    <text evidence="7">The sequence shown here is derived from an EMBL/GenBank/DDBJ whole genome shotgun (WGS) entry which is preliminary data.</text>
</comment>
<protein>
    <recommendedName>
        <fullName evidence="6">Glucose-methanol-choline oxidoreductase N-terminal domain-containing protein</fullName>
    </recommendedName>
</protein>
<comment type="similarity">
    <text evidence="2">Belongs to the GMC oxidoreductase family.</text>
</comment>
<dbReference type="PANTHER" id="PTHR42784">
    <property type="entry name" value="PYRANOSE 2-OXIDASE"/>
    <property type="match status" value="1"/>
</dbReference>
<dbReference type="EMBL" id="MCGR01000139">
    <property type="protein sequence ID" value="ORY40899.1"/>
    <property type="molecule type" value="Genomic_DNA"/>
</dbReference>
<keyword evidence="8" id="KW-1185">Reference proteome</keyword>
<evidence type="ECO:0000256" key="5">
    <source>
        <dbReference type="ARBA" id="ARBA00023002"/>
    </source>
</evidence>
<dbReference type="PANTHER" id="PTHR42784:SF1">
    <property type="entry name" value="PYRANOSE 2-OXIDASE"/>
    <property type="match status" value="1"/>
</dbReference>
<evidence type="ECO:0000256" key="2">
    <source>
        <dbReference type="ARBA" id="ARBA00010790"/>
    </source>
</evidence>
<dbReference type="Gene3D" id="3.50.50.60">
    <property type="entry name" value="FAD/NAD(P)-binding domain"/>
    <property type="match status" value="2"/>
</dbReference>
<feature type="domain" description="Glucose-methanol-choline oxidoreductase N-terminal" evidence="6">
    <location>
        <begin position="240"/>
        <end position="254"/>
    </location>
</feature>
<dbReference type="Proteomes" id="UP000193467">
    <property type="component" value="Unassembled WGS sequence"/>
</dbReference>
<name>A0A1Y2C1K1_9BASI</name>
<dbReference type="InterPro" id="IPR051473">
    <property type="entry name" value="P2Ox-like"/>
</dbReference>
<gene>
    <name evidence="7" type="ORF">BCR35DRAFT_356458</name>
</gene>
<dbReference type="SUPFAM" id="SSF54373">
    <property type="entry name" value="FAD-linked reductases, C-terminal domain"/>
    <property type="match status" value="1"/>
</dbReference>
<organism evidence="7 8">
    <name type="scientific">Leucosporidium creatinivorum</name>
    <dbReference type="NCBI Taxonomy" id="106004"/>
    <lineage>
        <taxon>Eukaryota</taxon>
        <taxon>Fungi</taxon>
        <taxon>Dikarya</taxon>
        <taxon>Basidiomycota</taxon>
        <taxon>Pucciniomycotina</taxon>
        <taxon>Microbotryomycetes</taxon>
        <taxon>Leucosporidiales</taxon>
        <taxon>Leucosporidium</taxon>
    </lineage>
</organism>
<dbReference type="STRING" id="106004.A0A1Y2C1K1"/>
<dbReference type="AlphaFoldDB" id="A0A1Y2C1K1"/>
<comment type="cofactor">
    <cofactor evidence="1">
        <name>FAD</name>
        <dbReference type="ChEBI" id="CHEBI:57692"/>
    </cofactor>
</comment>
<dbReference type="InParanoid" id="A0A1Y2C1K1"/>
<evidence type="ECO:0000256" key="4">
    <source>
        <dbReference type="ARBA" id="ARBA00022827"/>
    </source>
</evidence>
<accession>A0A1Y2C1K1</accession>
<dbReference type="Pfam" id="PF05199">
    <property type="entry name" value="GMC_oxred_C"/>
    <property type="match status" value="1"/>
</dbReference>
<dbReference type="GO" id="GO:0016614">
    <property type="term" value="F:oxidoreductase activity, acting on CH-OH group of donors"/>
    <property type="evidence" value="ECO:0007669"/>
    <property type="project" value="InterPro"/>
</dbReference>
<dbReference type="InterPro" id="IPR007867">
    <property type="entry name" value="GMC_OxRtase_C"/>
</dbReference>
<proteinExistence type="inferred from homology"/>
<evidence type="ECO:0000259" key="6">
    <source>
        <dbReference type="PROSITE" id="PS00624"/>
    </source>
</evidence>
<evidence type="ECO:0000256" key="1">
    <source>
        <dbReference type="ARBA" id="ARBA00001974"/>
    </source>
</evidence>
<dbReference type="PROSITE" id="PS00624">
    <property type="entry name" value="GMC_OXRED_2"/>
    <property type="match status" value="1"/>
</dbReference>
<dbReference type="SUPFAM" id="SSF51905">
    <property type="entry name" value="FAD/NAD(P)-binding domain"/>
    <property type="match status" value="1"/>
</dbReference>
<dbReference type="InterPro" id="IPR000172">
    <property type="entry name" value="GMC_OxRdtase_N"/>
</dbReference>
<keyword evidence="5" id="KW-0560">Oxidoreductase</keyword>
<evidence type="ECO:0000313" key="8">
    <source>
        <dbReference type="Proteomes" id="UP000193467"/>
    </source>
</evidence>
<dbReference type="GO" id="GO:0050660">
    <property type="term" value="F:flavin adenine dinucleotide binding"/>
    <property type="evidence" value="ECO:0007669"/>
    <property type="project" value="InterPro"/>
</dbReference>
<keyword evidence="3" id="KW-0285">Flavoprotein</keyword>